<dbReference type="Pfam" id="PF06230">
    <property type="entry name" value="LpxI_C"/>
    <property type="match status" value="1"/>
</dbReference>
<sequence>MAVAGTPSLAPEGRLAIIAGRGQLPVYLAEAARRAGEQPLILALKNEADQRFEGFDVVRVGIGDLAQIQSLLRVGGIVRVVMSGGVSRRPEWRDIKPTFKTLIKIPSVVRTLMSSGDDAVLQMVIKLIEAMGCHVIGAQEIAPGLLAKTGVLGSVVPGDDDLRDIEKAVEAAEMLGRLDIGQGAVCVGGRVVALEGVEGTDQMLQRVAELRAAGRISSRRRGVLVKLCKPQQDMRADLPTIGLSTLENARKAGLAGIAVEAGRALVLDETQLVAAADAADMFVTGIDLGLEGRGAA</sequence>
<keyword evidence="4" id="KW-1185">Reference proteome</keyword>
<dbReference type="AlphaFoldDB" id="A0A444LCR3"/>
<dbReference type="PANTHER" id="PTHR39962:SF1">
    <property type="entry name" value="LPXI FAMILY PROTEIN"/>
    <property type="match status" value="1"/>
</dbReference>
<proteinExistence type="predicted"/>
<name>A0A444LCR3_9HYPH</name>
<dbReference type="Gene3D" id="3.40.50.20">
    <property type="match status" value="1"/>
</dbReference>
<feature type="domain" description="LpxI C-terminal" evidence="1">
    <location>
        <begin position="149"/>
        <end position="283"/>
    </location>
</feature>
<dbReference type="InterPro" id="IPR041255">
    <property type="entry name" value="LpxI_N"/>
</dbReference>
<dbReference type="InterPro" id="IPR053174">
    <property type="entry name" value="LpxI"/>
</dbReference>
<reference evidence="3 4" key="1">
    <citation type="submission" date="2019-01" db="EMBL/GenBank/DDBJ databases">
        <title>The draft genome of Rhizobium sp. 24NR.</title>
        <authorList>
            <person name="Liu L."/>
            <person name="Liang L."/>
            <person name="Shi S."/>
            <person name="Xu L."/>
            <person name="Wang X."/>
            <person name="Li L."/>
            <person name="Zhang X."/>
        </authorList>
    </citation>
    <scope>NUCLEOTIDE SEQUENCE [LARGE SCALE GENOMIC DNA]</scope>
    <source>
        <strain evidence="3 4">24NR</strain>
    </source>
</reference>
<dbReference type="Pfam" id="PF17930">
    <property type="entry name" value="LpxI_N"/>
    <property type="match status" value="1"/>
</dbReference>
<evidence type="ECO:0000313" key="3">
    <source>
        <dbReference type="EMBL" id="RWX75598.1"/>
    </source>
</evidence>
<protein>
    <submittedName>
        <fullName evidence="3">LpxI family protein</fullName>
    </submittedName>
</protein>
<dbReference type="OrthoDB" id="9789836at2"/>
<evidence type="ECO:0000259" key="1">
    <source>
        <dbReference type="Pfam" id="PF06230"/>
    </source>
</evidence>
<dbReference type="RefSeq" id="WP_128444484.1">
    <property type="nucleotide sequence ID" value="NZ_SBIP01000004.1"/>
</dbReference>
<evidence type="ECO:0000259" key="2">
    <source>
        <dbReference type="Pfam" id="PF17930"/>
    </source>
</evidence>
<dbReference type="InterPro" id="IPR043167">
    <property type="entry name" value="LpxI_C_sf"/>
</dbReference>
<organism evidence="3 4">
    <name type="scientific">Neorhizobium lilium</name>
    <dbReference type="NCBI Taxonomy" id="2503024"/>
    <lineage>
        <taxon>Bacteria</taxon>
        <taxon>Pseudomonadati</taxon>
        <taxon>Pseudomonadota</taxon>
        <taxon>Alphaproteobacteria</taxon>
        <taxon>Hyphomicrobiales</taxon>
        <taxon>Rhizobiaceae</taxon>
        <taxon>Rhizobium/Agrobacterium group</taxon>
        <taxon>Neorhizobium</taxon>
    </lineage>
</organism>
<dbReference type="EMBL" id="SBIP01000004">
    <property type="protein sequence ID" value="RWX75598.1"/>
    <property type="molecule type" value="Genomic_DNA"/>
</dbReference>
<dbReference type="Gene3D" id="3.40.140.80">
    <property type="match status" value="1"/>
</dbReference>
<gene>
    <name evidence="3" type="ORF">EPK99_18040</name>
</gene>
<feature type="domain" description="LpxI N-terminal" evidence="2">
    <location>
        <begin position="14"/>
        <end position="145"/>
    </location>
</feature>
<dbReference type="PANTHER" id="PTHR39962">
    <property type="entry name" value="BLL4848 PROTEIN"/>
    <property type="match status" value="1"/>
</dbReference>
<evidence type="ECO:0000313" key="4">
    <source>
        <dbReference type="Proteomes" id="UP000287687"/>
    </source>
</evidence>
<comment type="caution">
    <text evidence="3">The sequence shown here is derived from an EMBL/GenBank/DDBJ whole genome shotgun (WGS) entry which is preliminary data.</text>
</comment>
<accession>A0A444LCR3</accession>
<dbReference type="InterPro" id="IPR010415">
    <property type="entry name" value="LpxI_C"/>
</dbReference>
<dbReference type="Proteomes" id="UP000287687">
    <property type="component" value="Unassembled WGS sequence"/>
</dbReference>